<dbReference type="Proteomes" id="UP000831684">
    <property type="component" value="Chromosome"/>
</dbReference>
<dbReference type="EMBL" id="CP083239">
    <property type="protein sequence ID" value="UOK69249.1"/>
    <property type="molecule type" value="Genomic_DNA"/>
</dbReference>
<sequence length="102" mass="11250">MAEPGPHDLVALLDLSGHQTTSGASEMIFMCAHPARRESLQIGIIRAQAAVEARQFKSSIRPSRPTCVRSFWPNQMAVLRIRLDTVGFGRMLVLSGWTHHAA</sequence>
<organism evidence="1 2">
    <name type="scientific">Ancylobacter polymorphus</name>
    <dbReference type="NCBI Taxonomy" id="223390"/>
    <lineage>
        <taxon>Bacteria</taxon>
        <taxon>Pseudomonadati</taxon>
        <taxon>Pseudomonadota</taxon>
        <taxon>Alphaproteobacteria</taxon>
        <taxon>Hyphomicrobiales</taxon>
        <taxon>Xanthobacteraceae</taxon>
        <taxon>Ancylobacter</taxon>
    </lineage>
</organism>
<evidence type="ECO:0000313" key="1">
    <source>
        <dbReference type="EMBL" id="UOK69249.1"/>
    </source>
</evidence>
<protein>
    <submittedName>
        <fullName evidence="1">Uncharacterized protein</fullName>
    </submittedName>
</protein>
<accession>A0A9E7CVA9</accession>
<reference evidence="1" key="1">
    <citation type="submission" date="2021-09" db="EMBL/GenBank/DDBJ databases">
        <title>Network and meta-omics reveal the key degrader and cooperation patterns in an efficient 1,4-dioxane-degrading microbial community.</title>
        <authorList>
            <person name="Dai C."/>
        </authorList>
    </citation>
    <scope>NUCLEOTIDE SEQUENCE</scope>
    <source>
        <strain evidence="1">ZM13</strain>
    </source>
</reference>
<gene>
    <name evidence="1" type="ORF">K9D25_10745</name>
</gene>
<dbReference type="RefSeq" id="WP_244375129.1">
    <property type="nucleotide sequence ID" value="NZ_CP083239.1"/>
</dbReference>
<evidence type="ECO:0000313" key="2">
    <source>
        <dbReference type="Proteomes" id="UP000831684"/>
    </source>
</evidence>
<proteinExistence type="predicted"/>
<dbReference type="KEGG" id="apol:K9D25_10745"/>
<name>A0A9E7CVA9_9HYPH</name>
<dbReference type="AlphaFoldDB" id="A0A9E7CVA9"/>